<accession>A0ABS4QKN0</accession>
<dbReference type="Proteomes" id="UP001519325">
    <property type="component" value="Unassembled WGS sequence"/>
</dbReference>
<evidence type="ECO:0000313" key="3">
    <source>
        <dbReference type="Proteomes" id="UP001519325"/>
    </source>
</evidence>
<gene>
    <name evidence="2" type="ORF">BJ987_004117</name>
</gene>
<keyword evidence="3" id="KW-1185">Reference proteome</keyword>
<reference evidence="2 3" key="1">
    <citation type="submission" date="2021-03" db="EMBL/GenBank/DDBJ databases">
        <title>Sequencing the genomes of 1000 actinobacteria strains.</title>
        <authorList>
            <person name="Klenk H.-P."/>
        </authorList>
    </citation>
    <scope>NUCLEOTIDE SEQUENCE [LARGE SCALE GENOMIC DNA]</scope>
    <source>
        <strain evidence="2 3">DSM 45516</strain>
    </source>
</reference>
<feature type="transmembrane region" description="Helical" evidence="1">
    <location>
        <begin position="31"/>
        <end position="52"/>
    </location>
</feature>
<comment type="caution">
    <text evidence="2">The sequence shown here is derived from an EMBL/GenBank/DDBJ whole genome shotgun (WGS) entry which is preliminary data.</text>
</comment>
<keyword evidence="1" id="KW-0472">Membrane</keyword>
<dbReference type="EMBL" id="JAGGMR010000001">
    <property type="protein sequence ID" value="MBP2191216.1"/>
    <property type="molecule type" value="Genomic_DNA"/>
</dbReference>
<keyword evidence="1" id="KW-1133">Transmembrane helix</keyword>
<protein>
    <submittedName>
        <fullName evidence="2">Uncharacterized protein</fullName>
    </submittedName>
</protein>
<organism evidence="2 3">
    <name type="scientific">Nocardia goodfellowii</name>
    <dbReference type="NCBI Taxonomy" id="882446"/>
    <lineage>
        <taxon>Bacteria</taxon>
        <taxon>Bacillati</taxon>
        <taxon>Actinomycetota</taxon>
        <taxon>Actinomycetes</taxon>
        <taxon>Mycobacteriales</taxon>
        <taxon>Nocardiaceae</taxon>
        <taxon>Nocardia</taxon>
    </lineage>
</organism>
<dbReference type="RefSeq" id="WP_209892501.1">
    <property type="nucleotide sequence ID" value="NZ_JAGGMR010000001.1"/>
</dbReference>
<evidence type="ECO:0000313" key="2">
    <source>
        <dbReference type="EMBL" id="MBP2191216.1"/>
    </source>
</evidence>
<name>A0ABS4QKN0_9NOCA</name>
<sequence>MGTIIWGSALFLDAATTVVLAYTMPIDSVPLIGALKLVLLIILAEVSSQIYFRRKGKPHLPVEPADDNPGRLGG</sequence>
<evidence type="ECO:0000256" key="1">
    <source>
        <dbReference type="SAM" id="Phobius"/>
    </source>
</evidence>
<proteinExistence type="predicted"/>
<keyword evidence="1" id="KW-0812">Transmembrane</keyword>